<accession>A0A517V9U1</accession>
<protein>
    <submittedName>
        <fullName evidence="1">Uncharacterized protein</fullName>
    </submittedName>
</protein>
<dbReference type="RefSeq" id="WP_145225297.1">
    <property type="nucleotide sequence ID" value="NZ_CP036343.1"/>
</dbReference>
<proteinExistence type="predicted"/>
<dbReference type="KEGG" id="gax:Pan161_14120"/>
<dbReference type="AlphaFoldDB" id="A0A517V9U1"/>
<dbReference type="Proteomes" id="UP000316855">
    <property type="component" value="Chromosome"/>
</dbReference>
<gene>
    <name evidence="1" type="ORF">Pan161_14120</name>
</gene>
<dbReference type="EMBL" id="CP036343">
    <property type="protein sequence ID" value="QDT89780.1"/>
    <property type="molecule type" value="Genomic_DNA"/>
</dbReference>
<dbReference type="OrthoDB" id="274371at2"/>
<name>A0A517V9U1_9PLAN</name>
<evidence type="ECO:0000313" key="2">
    <source>
        <dbReference type="Proteomes" id="UP000316855"/>
    </source>
</evidence>
<organism evidence="1 2">
    <name type="scientific">Gimesia algae</name>
    <dbReference type="NCBI Taxonomy" id="2527971"/>
    <lineage>
        <taxon>Bacteria</taxon>
        <taxon>Pseudomonadati</taxon>
        <taxon>Planctomycetota</taxon>
        <taxon>Planctomycetia</taxon>
        <taxon>Planctomycetales</taxon>
        <taxon>Planctomycetaceae</taxon>
        <taxon>Gimesia</taxon>
    </lineage>
</organism>
<reference evidence="1 2" key="1">
    <citation type="submission" date="2019-02" db="EMBL/GenBank/DDBJ databases">
        <title>Deep-cultivation of Planctomycetes and their phenomic and genomic characterization uncovers novel biology.</title>
        <authorList>
            <person name="Wiegand S."/>
            <person name="Jogler M."/>
            <person name="Boedeker C."/>
            <person name="Pinto D."/>
            <person name="Vollmers J."/>
            <person name="Rivas-Marin E."/>
            <person name="Kohn T."/>
            <person name="Peeters S.H."/>
            <person name="Heuer A."/>
            <person name="Rast P."/>
            <person name="Oberbeckmann S."/>
            <person name="Bunk B."/>
            <person name="Jeske O."/>
            <person name="Meyerdierks A."/>
            <person name="Storesund J.E."/>
            <person name="Kallscheuer N."/>
            <person name="Luecker S."/>
            <person name="Lage O.M."/>
            <person name="Pohl T."/>
            <person name="Merkel B.J."/>
            <person name="Hornburger P."/>
            <person name="Mueller R.-W."/>
            <person name="Bruemmer F."/>
            <person name="Labrenz M."/>
            <person name="Spormann A.M."/>
            <person name="Op den Camp H."/>
            <person name="Overmann J."/>
            <person name="Amann R."/>
            <person name="Jetten M.S.M."/>
            <person name="Mascher T."/>
            <person name="Medema M.H."/>
            <person name="Devos D.P."/>
            <person name="Kaster A.-K."/>
            <person name="Ovreas L."/>
            <person name="Rohde M."/>
            <person name="Galperin M.Y."/>
            <person name="Jogler C."/>
        </authorList>
    </citation>
    <scope>NUCLEOTIDE SEQUENCE [LARGE SCALE GENOMIC DNA]</scope>
    <source>
        <strain evidence="1 2">Pan161</strain>
    </source>
</reference>
<evidence type="ECO:0000313" key="1">
    <source>
        <dbReference type="EMBL" id="QDT89780.1"/>
    </source>
</evidence>
<keyword evidence="2" id="KW-1185">Reference proteome</keyword>
<sequence>MSFDVFFQTAHISDQTEEAVNPFTGETIQKPVGECVAEDERERLQKLFAKKGAQEPDESGCYLIEFEDGTGLELFFDGLAEGSEFSGGMAALRSLTPDIATFLYAVADQGNLVILPAMEDMRPIVTSAENAERALSRWPDIVKISSTEELLQILSGGFGDWSEFRDRVVNDG</sequence>